<comment type="subcellular location">
    <subcellularLocation>
        <location evidence="1">Cell membrane</location>
        <topology evidence="1">Single-pass membrane protein</topology>
    </subcellularLocation>
</comment>
<evidence type="ECO:0000256" key="15">
    <source>
        <dbReference type="ARBA" id="ARBA00023136"/>
    </source>
</evidence>
<evidence type="ECO:0000256" key="3">
    <source>
        <dbReference type="ARBA" id="ARBA00022475"/>
    </source>
</evidence>
<dbReference type="EMBL" id="JAHRHJ020000004">
    <property type="protein sequence ID" value="KAH9319497.1"/>
    <property type="molecule type" value="Genomic_DNA"/>
</dbReference>
<keyword evidence="12" id="KW-0418">Kinase</keyword>
<keyword evidence="4" id="KW-0723">Serine/threonine-protein kinase</keyword>
<dbReference type="Gene3D" id="3.30.200.20">
    <property type="entry name" value="Phosphorylase Kinase, domain 1"/>
    <property type="match status" value="1"/>
</dbReference>
<dbReference type="Gene3D" id="3.80.10.10">
    <property type="entry name" value="Ribonuclease Inhibitor"/>
    <property type="match status" value="3"/>
</dbReference>
<keyword evidence="7" id="KW-0808">Transferase</keyword>
<evidence type="ECO:0000256" key="14">
    <source>
        <dbReference type="ARBA" id="ARBA00022989"/>
    </source>
</evidence>
<accession>A0AA38GA45</accession>
<dbReference type="InterPro" id="IPR011009">
    <property type="entry name" value="Kinase-like_dom_sf"/>
</dbReference>
<gene>
    <name evidence="23" type="ORF">KI387_021266</name>
</gene>
<keyword evidence="6" id="KW-0433">Leucine-rich repeat</keyword>
<dbReference type="FunFam" id="3.80.10.10:FF:000095">
    <property type="entry name" value="LRR receptor-like serine/threonine-protein kinase GSO1"/>
    <property type="match status" value="1"/>
</dbReference>
<feature type="transmembrane region" description="Helical" evidence="21">
    <location>
        <begin position="489"/>
        <end position="509"/>
    </location>
</feature>
<feature type="binding site" evidence="20">
    <location>
        <position position="572"/>
    </location>
    <ligand>
        <name>ATP</name>
        <dbReference type="ChEBI" id="CHEBI:30616"/>
    </ligand>
</feature>
<keyword evidence="8 21" id="KW-0812">Transmembrane</keyword>
<evidence type="ECO:0000256" key="2">
    <source>
        <dbReference type="ARBA" id="ARBA00012513"/>
    </source>
</evidence>
<keyword evidence="5" id="KW-0597">Phosphoprotein</keyword>
<dbReference type="SUPFAM" id="SSF56112">
    <property type="entry name" value="Protein kinase-like (PK-like)"/>
    <property type="match status" value="1"/>
</dbReference>
<dbReference type="InterPro" id="IPR032675">
    <property type="entry name" value="LRR_dom_sf"/>
</dbReference>
<keyword evidence="3" id="KW-1003">Cell membrane</keyword>
<comment type="catalytic activity">
    <reaction evidence="18">
        <text>L-threonyl-[protein] + ATP = O-phospho-L-threonyl-[protein] + ADP + H(+)</text>
        <dbReference type="Rhea" id="RHEA:46608"/>
        <dbReference type="Rhea" id="RHEA-COMP:11060"/>
        <dbReference type="Rhea" id="RHEA-COMP:11605"/>
        <dbReference type="ChEBI" id="CHEBI:15378"/>
        <dbReference type="ChEBI" id="CHEBI:30013"/>
        <dbReference type="ChEBI" id="CHEBI:30616"/>
        <dbReference type="ChEBI" id="CHEBI:61977"/>
        <dbReference type="ChEBI" id="CHEBI:456216"/>
        <dbReference type="EC" id="2.7.11.1"/>
    </reaction>
</comment>
<keyword evidence="9" id="KW-0732">Signal</keyword>
<name>A0AA38GA45_TAXCH</name>
<keyword evidence="13 20" id="KW-0067">ATP-binding</keyword>
<dbReference type="InterPro" id="IPR000719">
    <property type="entry name" value="Prot_kinase_dom"/>
</dbReference>
<evidence type="ECO:0000256" key="17">
    <source>
        <dbReference type="ARBA" id="ARBA00023180"/>
    </source>
</evidence>
<sequence length="790" mass="87738">MALVGQISPFLGNLSFLKLLVLRNNNFYGQIPPQLGRLFRLTTLRLSGNKLEGSIPPTLGNCRSLQFLTLSNNSLSGIIPSQLGNLSELQHLFLWGNQLTGEIPSSLSNCTLLELLLLEINQLRGTVPLELGKLRNLRTLNLWKNHLVSGSSEFSVLTALTNCSYLEHIDLSLNDLTGILPSSVGRLSSQLSFFSLGSNKFQGNIPTEIGNLTKLTFLGLYDNGFIGTIPSTLGQLPKFERLDLHKNNLYGTIPISLGQVKTLGLLSLSENMLSGNIPDSLGDLPQLRQLLLDHNQLSGQIPASLGRCITLEVVDLSYNKLRGNIPLEFTSLQNLQIYFNISSNSLEGSLLELSKMVMVQAIDVSLNHFSGEIPVTLSSCTNLQYLNLSWNAFQGPIPASLTNLKNLQDIDLSRNYLLGTIPTAFKEMKMLQHINLSSNKLTGEVPQRGVFTTRDKSALMGNDGLCGTWIKLQPCLDSKHKQISVLQKVIVPVVIVIAVFIMSLLLLVYSYRRIHTSHPTLALSLNVGPTRISYEELVDATDGFNKTNLLGVGTFGFVYRGVLKTGMNIAIKVLNLQDENACQSFNRECNVLKQVRHRNVIKIISTCSNLDLKALVLSFMSNGSLERWLYPEEADECRLNLRESFRIAMEIAQGMAYLHHHCSMQVIQCDLKPSNVLLGDDMTAYIADFGISRLCFGNSMDLLTSTNTFKGSTGYIAREYGMGGKLSTKGDVYSYGILLLELLTRRRPTYDMFFEGINIQKWVGMHFPNKIIEVVDKNMLKEVNESEISM</sequence>
<dbReference type="GO" id="GO:0005524">
    <property type="term" value="F:ATP binding"/>
    <property type="evidence" value="ECO:0007669"/>
    <property type="project" value="UniProtKB-UniRule"/>
</dbReference>
<dbReference type="OMA" id="CNTIGGE"/>
<evidence type="ECO:0000256" key="8">
    <source>
        <dbReference type="ARBA" id="ARBA00022692"/>
    </source>
</evidence>
<dbReference type="AlphaFoldDB" id="A0AA38GA45"/>
<dbReference type="GO" id="GO:0005886">
    <property type="term" value="C:plasma membrane"/>
    <property type="evidence" value="ECO:0007669"/>
    <property type="project" value="UniProtKB-SubCell"/>
</dbReference>
<dbReference type="FunFam" id="1.10.510.10:FF:000358">
    <property type="entry name" value="Putative leucine-rich repeat receptor-like serine/threonine-protein kinase"/>
    <property type="match status" value="1"/>
</dbReference>
<dbReference type="Gene3D" id="1.10.510.10">
    <property type="entry name" value="Transferase(Phosphotransferase) domain 1"/>
    <property type="match status" value="1"/>
</dbReference>
<dbReference type="SMART" id="SM00369">
    <property type="entry name" value="LRR_TYP"/>
    <property type="match status" value="7"/>
</dbReference>
<dbReference type="Pfam" id="PF00069">
    <property type="entry name" value="Pkinase"/>
    <property type="match status" value="1"/>
</dbReference>
<dbReference type="InterPro" id="IPR001611">
    <property type="entry name" value="Leu-rich_rpt"/>
</dbReference>
<evidence type="ECO:0000256" key="4">
    <source>
        <dbReference type="ARBA" id="ARBA00022527"/>
    </source>
</evidence>
<dbReference type="Pfam" id="PF13855">
    <property type="entry name" value="LRR_8"/>
    <property type="match status" value="3"/>
</dbReference>
<keyword evidence="14 21" id="KW-1133">Transmembrane helix</keyword>
<feature type="non-terminal residue" evidence="23">
    <location>
        <position position="1"/>
    </location>
</feature>
<dbReference type="SUPFAM" id="SSF52058">
    <property type="entry name" value="L domain-like"/>
    <property type="match status" value="1"/>
</dbReference>
<dbReference type="EC" id="2.7.11.1" evidence="2"/>
<keyword evidence="24" id="KW-1185">Reference proteome</keyword>
<evidence type="ECO:0000313" key="24">
    <source>
        <dbReference type="Proteomes" id="UP000824469"/>
    </source>
</evidence>
<dbReference type="InterPro" id="IPR051809">
    <property type="entry name" value="Plant_receptor-like_S/T_kinase"/>
</dbReference>
<dbReference type="InterPro" id="IPR017441">
    <property type="entry name" value="Protein_kinase_ATP_BS"/>
</dbReference>
<keyword evidence="10" id="KW-0677">Repeat</keyword>
<evidence type="ECO:0000259" key="22">
    <source>
        <dbReference type="PROSITE" id="PS50011"/>
    </source>
</evidence>
<evidence type="ECO:0000313" key="23">
    <source>
        <dbReference type="EMBL" id="KAH9319497.1"/>
    </source>
</evidence>
<reference evidence="23 24" key="1">
    <citation type="journal article" date="2021" name="Nat. Plants">
        <title>The Taxus genome provides insights into paclitaxel biosynthesis.</title>
        <authorList>
            <person name="Xiong X."/>
            <person name="Gou J."/>
            <person name="Liao Q."/>
            <person name="Li Y."/>
            <person name="Zhou Q."/>
            <person name="Bi G."/>
            <person name="Li C."/>
            <person name="Du R."/>
            <person name="Wang X."/>
            <person name="Sun T."/>
            <person name="Guo L."/>
            <person name="Liang H."/>
            <person name="Lu P."/>
            <person name="Wu Y."/>
            <person name="Zhang Z."/>
            <person name="Ro D.K."/>
            <person name="Shang Y."/>
            <person name="Huang S."/>
            <person name="Yan J."/>
        </authorList>
    </citation>
    <scope>NUCLEOTIDE SEQUENCE [LARGE SCALE GENOMIC DNA]</scope>
    <source>
        <strain evidence="23">Ta-2019</strain>
    </source>
</reference>
<evidence type="ECO:0000256" key="18">
    <source>
        <dbReference type="ARBA" id="ARBA00047899"/>
    </source>
</evidence>
<feature type="domain" description="Protein kinase" evidence="22">
    <location>
        <begin position="544"/>
        <end position="790"/>
    </location>
</feature>
<keyword evidence="11 20" id="KW-0547">Nucleotide-binding</keyword>
<dbReference type="GO" id="GO:0004674">
    <property type="term" value="F:protein serine/threonine kinase activity"/>
    <property type="evidence" value="ECO:0007669"/>
    <property type="project" value="UniProtKB-KW"/>
</dbReference>
<evidence type="ECO:0000256" key="1">
    <source>
        <dbReference type="ARBA" id="ARBA00004162"/>
    </source>
</evidence>
<evidence type="ECO:0000256" key="19">
    <source>
        <dbReference type="ARBA" id="ARBA00048679"/>
    </source>
</evidence>
<dbReference type="Proteomes" id="UP000824469">
    <property type="component" value="Unassembled WGS sequence"/>
</dbReference>
<keyword evidence="15 21" id="KW-0472">Membrane</keyword>
<protein>
    <recommendedName>
        <fullName evidence="2">non-specific serine/threonine protein kinase</fullName>
        <ecNumber evidence="2">2.7.11.1</ecNumber>
    </recommendedName>
</protein>
<comment type="caution">
    <text evidence="23">The sequence shown here is derived from an EMBL/GenBank/DDBJ whole genome shotgun (WGS) entry which is preliminary data.</text>
</comment>
<dbReference type="Pfam" id="PF00560">
    <property type="entry name" value="LRR_1"/>
    <property type="match status" value="2"/>
</dbReference>
<evidence type="ECO:0000256" key="12">
    <source>
        <dbReference type="ARBA" id="ARBA00022777"/>
    </source>
</evidence>
<keyword evidence="16" id="KW-0675">Receptor</keyword>
<dbReference type="PANTHER" id="PTHR27008:SF281">
    <property type="entry name" value="OS06G0186100 PROTEIN"/>
    <property type="match status" value="1"/>
</dbReference>
<dbReference type="SUPFAM" id="SSF52047">
    <property type="entry name" value="RNI-like"/>
    <property type="match status" value="1"/>
</dbReference>
<organism evidence="23 24">
    <name type="scientific">Taxus chinensis</name>
    <name type="common">Chinese yew</name>
    <name type="synonym">Taxus wallichiana var. chinensis</name>
    <dbReference type="NCBI Taxonomy" id="29808"/>
    <lineage>
        <taxon>Eukaryota</taxon>
        <taxon>Viridiplantae</taxon>
        <taxon>Streptophyta</taxon>
        <taxon>Embryophyta</taxon>
        <taxon>Tracheophyta</taxon>
        <taxon>Spermatophyta</taxon>
        <taxon>Pinopsida</taxon>
        <taxon>Pinidae</taxon>
        <taxon>Conifers II</taxon>
        <taxon>Cupressales</taxon>
        <taxon>Taxaceae</taxon>
        <taxon>Taxus</taxon>
    </lineage>
</organism>
<dbReference type="PROSITE" id="PS00107">
    <property type="entry name" value="PROTEIN_KINASE_ATP"/>
    <property type="match status" value="1"/>
</dbReference>
<proteinExistence type="predicted"/>
<comment type="catalytic activity">
    <reaction evidence="19">
        <text>L-seryl-[protein] + ATP = O-phospho-L-seryl-[protein] + ADP + H(+)</text>
        <dbReference type="Rhea" id="RHEA:17989"/>
        <dbReference type="Rhea" id="RHEA-COMP:9863"/>
        <dbReference type="Rhea" id="RHEA-COMP:11604"/>
        <dbReference type="ChEBI" id="CHEBI:15378"/>
        <dbReference type="ChEBI" id="CHEBI:29999"/>
        <dbReference type="ChEBI" id="CHEBI:30616"/>
        <dbReference type="ChEBI" id="CHEBI:83421"/>
        <dbReference type="ChEBI" id="CHEBI:456216"/>
        <dbReference type="EC" id="2.7.11.1"/>
    </reaction>
</comment>
<dbReference type="SMART" id="SM00220">
    <property type="entry name" value="S_TKc"/>
    <property type="match status" value="1"/>
</dbReference>
<dbReference type="PROSITE" id="PS50011">
    <property type="entry name" value="PROTEIN_KINASE_DOM"/>
    <property type="match status" value="1"/>
</dbReference>
<evidence type="ECO:0000256" key="5">
    <source>
        <dbReference type="ARBA" id="ARBA00022553"/>
    </source>
</evidence>
<dbReference type="PANTHER" id="PTHR27008">
    <property type="entry name" value="OS04G0122200 PROTEIN"/>
    <property type="match status" value="1"/>
</dbReference>
<dbReference type="FunFam" id="3.80.10.10:FF:000288">
    <property type="entry name" value="LRR receptor-like serine/threonine-protein kinase EFR"/>
    <property type="match status" value="1"/>
</dbReference>
<evidence type="ECO:0000256" key="13">
    <source>
        <dbReference type="ARBA" id="ARBA00022840"/>
    </source>
</evidence>
<evidence type="ECO:0000256" key="7">
    <source>
        <dbReference type="ARBA" id="ARBA00022679"/>
    </source>
</evidence>
<evidence type="ECO:0000256" key="9">
    <source>
        <dbReference type="ARBA" id="ARBA00022729"/>
    </source>
</evidence>
<dbReference type="InterPro" id="IPR003591">
    <property type="entry name" value="Leu-rich_rpt_typical-subtyp"/>
</dbReference>
<evidence type="ECO:0000256" key="20">
    <source>
        <dbReference type="PROSITE-ProRule" id="PRU10141"/>
    </source>
</evidence>
<keyword evidence="17" id="KW-0325">Glycoprotein</keyword>
<evidence type="ECO:0000256" key="6">
    <source>
        <dbReference type="ARBA" id="ARBA00022614"/>
    </source>
</evidence>
<dbReference type="FunFam" id="3.30.200.20:FF:000661">
    <property type="entry name" value="Serine-threonine protein kinase plant-type"/>
    <property type="match status" value="1"/>
</dbReference>
<evidence type="ECO:0000256" key="16">
    <source>
        <dbReference type="ARBA" id="ARBA00023170"/>
    </source>
</evidence>
<evidence type="ECO:0000256" key="21">
    <source>
        <dbReference type="SAM" id="Phobius"/>
    </source>
</evidence>
<evidence type="ECO:0000256" key="10">
    <source>
        <dbReference type="ARBA" id="ARBA00022737"/>
    </source>
</evidence>
<evidence type="ECO:0000256" key="11">
    <source>
        <dbReference type="ARBA" id="ARBA00022741"/>
    </source>
</evidence>